<dbReference type="EMBL" id="EQ999975">
    <property type="protein sequence ID" value="OAT00560.1"/>
    <property type="molecule type" value="Genomic_DNA"/>
</dbReference>
<reference evidence="2" key="1">
    <citation type="journal article" date="2015" name="PLoS Genet.">
        <title>The dynamic genome and transcriptome of the human fungal pathogen Blastomyces and close relative Emmonsia.</title>
        <authorList>
            <person name="Munoz J.F."/>
            <person name="Gauthier G.M."/>
            <person name="Desjardins C.A."/>
            <person name="Gallo J.E."/>
            <person name="Holder J."/>
            <person name="Sullivan T.D."/>
            <person name="Marty A.J."/>
            <person name="Carmen J.C."/>
            <person name="Chen Z."/>
            <person name="Ding L."/>
            <person name="Gujja S."/>
            <person name="Magrini V."/>
            <person name="Misas E."/>
            <person name="Mitreva M."/>
            <person name="Priest M."/>
            <person name="Saif S."/>
            <person name="Whiston E.A."/>
            <person name="Young S."/>
            <person name="Zeng Q."/>
            <person name="Goldman W.E."/>
            <person name="Mardis E.R."/>
            <person name="Taylor J.W."/>
            <person name="McEwen J.G."/>
            <person name="Clay O.K."/>
            <person name="Klein B.S."/>
            <person name="Cuomo C.A."/>
        </authorList>
    </citation>
    <scope>NUCLEOTIDE SEQUENCE [LARGE SCALE GENOMIC DNA]</scope>
    <source>
        <strain evidence="2">ER-3 / ATCC MYA-2586</strain>
    </source>
</reference>
<evidence type="ECO:0000313" key="1">
    <source>
        <dbReference type="EMBL" id="OAT00560.1"/>
    </source>
</evidence>
<dbReference type="RefSeq" id="XP_045280287.1">
    <property type="nucleotide sequence ID" value="XM_045425881.1"/>
</dbReference>
<evidence type="ECO:0000313" key="2">
    <source>
        <dbReference type="Proteomes" id="UP000002039"/>
    </source>
</evidence>
<dbReference type="Proteomes" id="UP000002039">
    <property type="component" value="Unassembled WGS sequence"/>
</dbReference>
<keyword evidence="2" id="KW-1185">Reference proteome</keyword>
<name>A0ABX2VTP8_AJEDR</name>
<organism evidence="1 2">
    <name type="scientific">Ajellomyces dermatitidis (strain ER-3 / ATCC MYA-2586)</name>
    <name type="common">Blastomyces dermatitidis</name>
    <dbReference type="NCBI Taxonomy" id="559297"/>
    <lineage>
        <taxon>Eukaryota</taxon>
        <taxon>Fungi</taxon>
        <taxon>Dikarya</taxon>
        <taxon>Ascomycota</taxon>
        <taxon>Pezizomycotina</taxon>
        <taxon>Eurotiomycetes</taxon>
        <taxon>Eurotiomycetidae</taxon>
        <taxon>Onygenales</taxon>
        <taxon>Ajellomycetaceae</taxon>
        <taxon>Blastomyces</taxon>
    </lineage>
</organism>
<gene>
    <name evidence="1" type="ORF">BDCG_16679</name>
</gene>
<accession>A0ABX2VTP8</accession>
<protein>
    <submittedName>
        <fullName evidence="1">Uncharacterized protein</fullName>
    </submittedName>
</protein>
<dbReference type="GeneID" id="69031571"/>
<sequence length="68" mass="7880">MPLRLLKFCLQDGEWAALQFRCRSPDKYSSRARIYIQIRNLGRVDYDLASRESTRSPTGNTYHLASEG</sequence>
<proteinExistence type="predicted"/>